<evidence type="ECO:0000256" key="8">
    <source>
        <dbReference type="RuleBase" id="RU003375"/>
    </source>
</evidence>
<organism evidence="11">
    <name type="scientific">Hoplopleura kitti</name>
    <dbReference type="NCBI Taxonomy" id="1511644"/>
    <lineage>
        <taxon>Eukaryota</taxon>
        <taxon>Metazoa</taxon>
        <taxon>Ecdysozoa</taxon>
        <taxon>Arthropoda</taxon>
        <taxon>Hexapoda</taxon>
        <taxon>Insecta</taxon>
        <taxon>Pterygota</taxon>
        <taxon>Neoptera</taxon>
        <taxon>Paraneoptera</taxon>
        <taxon>Psocodea</taxon>
        <taxon>Troctomorpha</taxon>
        <taxon>Phthiraptera</taxon>
        <taxon>Anoplura</taxon>
        <taxon>Hoplopleuridae</taxon>
        <taxon>Hoplopleura</taxon>
    </lineage>
</organism>
<dbReference type="PANTHER" id="PTHR11403">
    <property type="entry name" value="CYTOCHROME C OXIDASE SUBUNIT III"/>
    <property type="match status" value="1"/>
</dbReference>
<evidence type="ECO:0000256" key="1">
    <source>
        <dbReference type="ARBA" id="ARBA00004141"/>
    </source>
</evidence>
<dbReference type="GO" id="GO:0016020">
    <property type="term" value="C:membrane"/>
    <property type="evidence" value="ECO:0007669"/>
    <property type="project" value="UniProtKB-SubCell"/>
</dbReference>
<dbReference type="EMBL" id="KJ648941">
    <property type="protein sequence ID" value="AID54839.1"/>
    <property type="molecule type" value="Genomic_DNA"/>
</dbReference>
<evidence type="ECO:0000256" key="4">
    <source>
        <dbReference type="ARBA" id="ARBA00022692"/>
    </source>
</evidence>
<evidence type="ECO:0000256" key="7">
    <source>
        <dbReference type="ARBA" id="ARBA00023136"/>
    </source>
</evidence>
<feature type="transmembrane region" description="Helical" evidence="9">
    <location>
        <begin position="40"/>
        <end position="61"/>
    </location>
</feature>
<accession>A0A075EC69</accession>
<geneLocation type="mitochondrion" evidence="11"/>
<evidence type="ECO:0000259" key="10">
    <source>
        <dbReference type="PROSITE" id="PS50253"/>
    </source>
</evidence>
<sequence>MNKLMIGFHPFHMVSSSPWPIIGSLGVMAFSSGSVSFFTGGYLSLLLLGILSSCTVAAFWWRDVIREATGMGFHNSLVLSGLQLGVILFILSEIMFFFSLFFGWFFIMLTPDPSVGCMTPPIGVQPLSFLSVPLLNTIILLSSGVSITWSHHAILEGKSGSFSLFITCSLGMIFMVFQCIEYYEIPFSISDSVYGSLFFMATGFHGFHVLIGTSFLLINFARSVKGHFSSIHHFGFEASAWYWHFVDVVWLFLFISIYWWGS</sequence>
<proteinExistence type="inferred from homology"/>
<dbReference type="GO" id="GO:0006123">
    <property type="term" value="P:mitochondrial electron transport, cytochrome c to oxygen"/>
    <property type="evidence" value="ECO:0007669"/>
    <property type="project" value="TreeGrafter"/>
</dbReference>
<evidence type="ECO:0000256" key="5">
    <source>
        <dbReference type="ARBA" id="ARBA00022967"/>
    </source>
</evidence>
<dbReference type="InterPro" id="IPR013833">
    <property type="entry name" value="Cyt_c_oxidase_su3_a-hlx"/>
</dbReference>
<feature type="domain" description="Heme-copper oxidase subunit III family profile" evidence="10">
    <location>
        <begin position="7"/>
        <end position="262"/>
    </location>
</feature>
<keyword evidence="4 8" id="KW-0812">Transmembrane</keyword>
<dbReference type="InterPro" id="IPR000298">
    <property type="entry name" value="Cyt_c_oxidase-like_su3"/>
</dbReference>
<comment type="subcellular location">
    <subcellularLocation>
        <location evidence="1">Membrane</location>
        <topology evidence="1">Multi-pass membrane protein</topology>
    </subcellularLocation>
</comment>
<dbReference type="GO" id="GO:0005739">
    <property type="term" value="C:mitochondrion"/>
    <property type="evidence" value="ECO:0007669"/>
    <property type="project" value="TreeGrafter"/>
</dbReference>
<evidence type="ECO:0000256" key="9">
    <source>
        <dbReference type="SAM" id="Phobius"/>
    </source>
</evidence>
<dbReference type="GO" id="GO:0004129">
    <property type="term" value="F:cytochrome-c oxidase activity"/>
    <property type="evidence" value="ECO:0007669"/>
    <property type="project" value="InterPro"/>
</dbReference>
<keyword evidence="8 11" id="KW-0496">Mitochondrion</keyword>
<reference evidence="11" key="1">
    <citation type="journal article" date="2014" name="BMC Genomics">
        <title>Fragmented mitochondrial genomes are present in both major clades of the blood-sucking lice (suborder Anoplura): evidence from two Hoplopleura rodent lice (family Hoplopleuridae).</title>
        <authorList>
            <person name="Dong W.G."/>
            <person name="Song S."/>
            <person name="Guo X.G."/>
            <person name="Jin D.C."/>
            <person name="Yang Q."/>
            <person name="Barker S.C."/>
            <person name="Shao R."/>
        </authorList>
    </citation>
    <scope>NUCLEOTIDE SEQUENCE</scope>
    <source>
        <strain evidence="11">Sample #344</strain>
    </source>
</reference>
<keyword evidence="6 9" id="KW-1133">Transmembrane helix</keyword>
<comment type="similarity">
    <text evidence="2 8">Belongs to the cytochrome c oxidase subunit 3 family.</text>
</comment>
<dbReference type="InterPro" id="IPR024791">
    <property type="entry name" value="Cyt_c/ubiquinol_Oxase_su3"/>
</dbReference>
<protein>
    <recommendedName>
        <fullName evidence="3 8">Cytochrome c oxidase subunit 3</fullName>
    </recommendedName>
</protein>
<keyword evidence="5" id="KW-1278">Translocase</keyword>
<keyword evidence="7 9" id="KW-0472">Membrane</keyword>
<dbReference type="InterPro" id="IPR033945">
    <property type="entry name" value="Cyt_c_oxase_su3_dom"/>
</dbReference>
<feature type="transmembrane region" description="Helical" evidence="9">
    <location>
        <begin position="82"/>
        <end position="107"/>
    </location>
</feature>
<dbReference type="AlphaFoldDB" id="A0A075EC69"/>
<dbReference type="PROSITE" id="PS50253">
    <property type="entry name" value="COX3"/>
    <property type="match status" value="1"/>
</dbReference>
<feature type="transmembrane region" description="Helical" evidence="9">
    <location>
        <begin position="127"/>
        <end position="150"/>
    </location>
</feature>
<feature type="transmembrane region" description="Helical" evidence="9">
    <location>
        <begin position="241"/>
        <end position="261"/>
    </location>
</feature>
<name>A0A075EC69_9NEOP</name>
<gene>
    <name evidence="11" type="primary">cox3</name>
</gene>
<dbReference type="InterPro" id="IPR035973">
    <property type="entry name" value="Cyt_c_oxidase_su3-like_sf"/>
</dbReference>
<evidence type="ECO:0000256" key="6">
    <source>
        <dbReference type="ARBA" id="ARBA00022989"/>
    </source>
</evidence>
<feature type="transmembrane region" description="Helical" evidence="9">
    <location>
        <begin position="197"/>
        <end position="220"/>
    </location>
</feature>
<dbReference type="Gene3D" id="1.10.287.70">
    <property type="match status" value="1"/>
</dbReference>
<evidence type="ECO:0000256" key="2">
    <source>
        <dbReference type="ARBA" id="ARBA00010581"/>
    </source>
</evidence>
<reference evidence="11" key="2">
    <citation type="submission" date="2014-03" db="EMBL/GenBank/DDBJ databases">
        <authorList>
            <person name="Dong W.-G."/>
            <person name="Song S."/>
            <person name="Guo X.-G."/>
            <person name="Jin D.-C."/>
            <person name="Yang Q."/>
            <person name="Barker S.C."/>
            <person name="Shao R."/>
        </authorList>
    </citation>
    <scope>NUCLEOTIDE SEQUENCE</scope>
    <source>
        <strain evidence="11">Sample #344</strain>
    </source>
</reference>
<evidence type="ECO:0000313" key="11">
    <source>
        <dbReference type="EMBL" id="AID54839.1"/>
    </source>
</evidence>
<feature type="transmembrane region" description="Helical" evidence="9">
    <location>
        <begin position="162"/>
        <end position="185"/>
    </location>
</feature>
<dbReference type="SUPFAM" id="SSF81452">
    <property type="entry name" value="Cytochrome c oxidase subunit III-like"/>
    <property type="match status" value="1"/>
</dbReference>
<dbReference type="Pfam" id="PF00510">
    <property type="entry name" value="COX3"/>
    <property type="match status" value="1"/>
</dbReference>
<dbReference type="PANTHER" id="PTHR11403:SF7">
    <property type="entry name" value="CYTOCHROME C OXIDASE SUBUNIT 3"/>
    <property type="match status" value="1"/>
</dbReference>
<dbReference type="CDD" id="cd01665">
    <property type="entry name" value="Cyt_c_Oxidase_III"/>
    <property type="match status" value="1"/>
</dbReference>
<dbReference type="Gene3D" id="1.20.120.80">
    <property type="entry name" value="Cytochrome c oxidase, subunit III, four-helix bundle"/>
    <property type="match status" value="1"/>
</dbReference>
<comment type="function">
    <text evidence="8">Component of the cytochrome c oxidase, the last enzyme in the mitochondrial electron transport chain which drives oxidative phosphorylation. The respiratory chain contains 3 multisubunit complexes succinate dehydrogenase (complex II, CII), ubiquinol-cytochrome c oxidoreductase (cytochrome b-c1 complex, complex III, CIII) and cytochrome c oxidase (complex IV, CIV), that cooperate to transfer electrons derived from NADH and succinate to molecular oxygen, creating an electrochemical gradient over the inner membrane that drives transmembrane transport and the ATP synthase. Cytochrome c oxidase is the component of the respiratory chain that catalyzes the reduction of oxygen to water. Electrons originating from reduced cytochrome c in the intermembrane space (IMS) are transferred via the dinuclear copper A center (CU(A)) of subunit 2 and heme A of subunit 1 to the active site in subunit 1, a binuclear center (BNC) formed by heme A3 and copper B (CU(B)). The BNC reduces molecular oxygen to 2 water molecules using 4 electrons from cytochrome c in the IMS and 4 protons from the mitochondrial matrix.</text>
</comment>
<evidence type="ECO:0000256" key="3">
    <source>
        <dbReference type="ARBA" id="ARBA00015944"/>
    </source>
</evidence>